<protein>
    <recommendedName>
        <fullName evidence="2">FAD dependent oxidoreductase domain-containing protein</fullName>
    </recommendedName>
</protein>
<dbReference type="InterPro" id="IPR036188">
    <property type="entry name" value="FAD/NAD-bd_sf"/>
</dbReference>
<sequence>MGILYSKTGAEDAPDFQSAEAYVHTILECYHGIVNLYPLEGGEKIEKEVMPVFRKLYGVIAHTTVDPKTEHLILNDARIRKITPHLRRIFSDCECVFEEVWAAKVIAATSVDEGITSSPSPRQNRKSIHIATGNRALHSLPLLYLYDFLIAMEWNAARTVLRQCPQKIAILGSGPLPLTAIRIRELAQQEGQAVSFHLVERYASRVRQSEQVLEKLGLAGWTAHRIADAADQFGLSEYDAVYFAALVGSTREEKESLLLGVVSRMRKGAILITRSTYSLKQLAYPAIEPTSLRLKERLQPILTVHGYGEPQGFSKPFPQPVTGYTQPFWRTEPHKLDTFQSTPQLPESTDILIIGGGYVGASIAYHLLKGDANTEPPSTVLLEAREACSGATGRNGGHLRPDIYSLTSRYAERYGMDAAEEVVRFEMAHLNALKDLVQEEAIDCELTFTRSFDVYLNQDELGRVKDFYDSLVRRGMEFMKDVISHPHTEIEEKTNVRGALGGFSFPAGQLWPYKLVMKLLEIAVSRGLNLQTNTLVTDIAQRSPHDGGWRVTTSRGTIHARRVILATNAFTSALAPEYARAIVPCKGICCHVAAPPDETLRKLPGTYCIRLHPGAVVYLIDRGQGSIIVGGAQHTFKAAREQWYNNPDDASLIENAEGFFDGFMQRTFLDWQDSHPSIKHIWTGVMGYSADSLPHVGEIPGKPGQFIAAGFNGHGMPVGFLVGKAIADMARYSIAFKATGLPRLYKTTLARLRPVDDDILN</sequence>
<name>A0A8H6QVL1_9EURO</name>
<evidence type="ECO:0000259" key="2">
    <source>
        <dbReference type="Pfam" id="PF01266"/>
    </source>
</evidence>
<dbReference type="PANTHER" id="PTHR13847">
    <property type="entry name" value="SARCOSINE DEHYDROGENASE-RELATED"/>
    <property type="match status" value="1"/>
</dbReference>
<evidence type="ECO:0000313" key="3">
    <source>
        <dbReference type="EMBL" id="KAF7180991.1"/>
    </source>
</evidence>
<dbReference type="SUPFAM" id="SSF51905">
    <property type="entry name" value="FAD/NAD(P)-binding domain"/>
    <property type="match status" value="1"/>
</dbReference>
<dbReference type="EMBL" id="JACBAG010001825">
    <property type="protein sequence ID" value="KAF7180991.1"/>
    <property type="molecule type" value="Genomic_DNA"/>
</dbReference>
<dbReference type="AlphaFoldDB" id="A0A8H6QVL1"/>
<dbReference type="Pfam" id="PF03059">
    <property type="entry name" value="NAS"/>
    <property type="match status" value="1"/>
</dbReference>
<dbReference type="Pfam" id="PF01266">
    <property type="entry name" value="DAO"/>
    <property type="match status" value="1"/>
</dbReference>
<keyword evidence="4" id="KW-1185">Reference proteome</keyword>
<dbReference type="Gene3D" id="3.50.50.60">
    <property type="entry name" value="FAD/NAD(P)-binding domain"/>
    <property type="match status" value="1"/>
</dbReference>
<accession>A0A8H6QVL1</accession>
<dbReference type="InterPro" id="IPR004298">
    <property type="entry name" value="Nicotian_synth"/>
</dbReference>
<dbReference type="InterPro" id="IPR029063">
    <property type="entry name" value="SAM-dependent_MTases_sf"/>
</dbReference>
<dbReference type="GO" id="GO:0030418">
    <property type="term" value="P:nicotianamine biosynthetic process"/>
    <property type="evidence" value="ECO:0007669"/>
    <property type="project" value="InterPro"/>
</dbReference>
<evidence type="ECO:0000256" key="1">
    <source>
        <dbReference type="ARBA" id="ARBA00007009"/>
    </source>
</evidence>
<dbReference type="Gene3D" id="3.30.9.10">
    <property type="entry name" value="D-Amino Acid Oxidase, subunit A, domain 2"/>
    <property type="match status" value="1"/>
</dbReference>
<evidence type="ECO:0000313" key="4">
    <source>
        <dbReference type="Proteomes" id="UP000641853"/>
    </source>
</evidence>
<dbReference type="InterPro" id="IPR006076">
    <property type="entry name" value="FAD-dep_OxRdtase"/>
</dbReference>
<dbReference type="GO" id="GO:0005737">
    <property type="term" value="C:cytoplasm"/>
    <property type="evidence" value="ECO:0007669"/>
    <property type="project" value="TreeGrafter"/>
</dbReference>
<dbReference type="Gene3D" id="3.40.50.150">
    <property type="entry name" value="Vaccinia Virus protein VP39"/>
    <property type="match status" value="1"/>
</dbReference>
<organism evidence="3 4">
    <name type="scientific">Aspergillus felis</name>
    <dbReference type="NCBI Taxonomy" id="1287682"/>
    <lineage>
        <taxon>Eukaryota</taxon>
        <taxon>Fungi</taxon>
        <taxon>Dikarya</taxon>
        <taxon>Ascomycota</taxon>
        <taxon>Pezizomycotina</taxon>
        <taxon>Eurotiomycetes</taxon>
        <taxon>Eurotiomycetidae</taxon>
        <taxon>Eurotiales</taxon>
        <taxon>Aspergillaceae</taxon>
        <taxon>Aspergillus</taxon>
        <taxon>Aspergillus subgen. Fumigati</taxon>
    </lineage>
</organism>
<comment type="similarity">
    <text evidence="1">Belongs to the nicotianamine synthase (NAS)-like family.</text>
</comment>
<dbReference type="GO" id="GO:0030410">
    <property type="term" value="F:nicotianamine synthase activity"/>
    <property type="evidence" value="ECO:0007669"/>
    <property type="project" value="InterPro"/>
</dbReference>
<comment type="caution">
    <text evidence="3">The sequence shown here is derived from an EMBL/GenBank/DDBJ whole genome shotgun (WGS) entry which is preliminary data.</text>
</comment>
<dbReference type="PROSITE" id="PS51142">
    <property type="entry name" value="NAS"/>
    <property type="match status" value="1"/>
</dbReference>
<dbReference type="Proteomes" id="UP000641853">
    <property type="component" value="Unassembled WGS sequence"/>
</dbReference>
<proteinExistence type="inferred from homology"/>
<feature type="domain" description="FAD dependent oxidoreductase" evidence="2">
    <location>
        <begin position="350"/>
        <end position="729"/>
    </location>
</feature>
<reference evidence="3" key="1">
    <citation type="submission" date="2020-06" db="EMBL/GenBank/DDBJ databases">
        <title>Draft genome sequences of strains closely related to Aspergillus parafelis and Aspergillus hiratsukae.</title>
        <authorList>
            <person name="Dos Santos R.A.C."/>
            <person name="Rivero-Menendez O."/>
            <person name="Steenwyk J.L."/>
            <person name="Mead M.E."/>
            <person name="Goldman G.H."/>
            <person name="Alastruey-Izquierdo A."/>
            <person name="Rokas A."/>
        </authorList>
    </citation>
    <scope>NUCLEOTIDE SEQUENCE</scope>
    <source>
        <strain evidence="3">CNM-CM7691</strain>
    </source>
</reference>
<dbReference type="PANTHER" id="PTHR13847:SF279">
    <property type="entry name" value="FAD DEPENDENT OXIDOREDUCTASE DOMAIN-CONTAINING PROTEIN-RELATED"/>
    <property type="match status" value="1"/>
</dbReference>
<gene>
    <name evidence="3" type="ORF">CNMCM7691_000120</name>
</gene>